<dbReference type="EMBL" id="JASPKZ010000463">
    <property type="protein sequence ID" value="KAJ9599926.1"/>
    <property type="molecule type" value="Genomic_DNA"/>
</dbReference>
<evidence type="ECO:0000313" key="1">
    <source>
        <dbReference type="EMBL" id="KAJ9599926.1"/>
    </source>
</evidence>
<protein>
    <submittedName>
        <fullName evidence="1">Uncharacterized protein</fullName>
    </submittedName>
</protein>
<comment type="caution">
    <text evidence="1">The sequence shown here is derived from an EMBL/GenBank/DDBJ whole genome shotgun (WGS) entry which is preliminary data.</text>
</comment>
<evidence type="ECO:0000313" key="2">
    <source>
        <dbReference type="Proteomes" id="UP001233999"/>
    </source>
</evidence>
<dbReference type="Proteomes" id="UP001233999">
    <property type="component" value="Unassembled WGS sequence"/>
</dbReference>
<feature type="non-terminal residue" evidence="1">
    <location>
        <position position="62"/>
    </location>
</feature>
<dbReference type="AlphaFoldDB" id="A0AAD8AJS0"/>
<reference evidence="1" key="1">
    <citation type="journal article" date="2023" name="IScience">
        <title>Live-bearing cockroach genome reveals convergent evolutionary mechanisms linked to viviparity in insects and beyond.</title>
        <authorList>
            <person name="Fouks B."/>
            <person name="Harrison M.C."/>
            <person name="Mikhailova A.A."/>
            <person name="Marchal E."/>
            <person name="English S."/>
            <person name="Carruthers M."/>
            <person name="Jennings E.C."/>
            <person name="Chiamaka E.L."/>
            <person name="Frigard R.A."/>
            <person name="Pippel M."/>
            <person name="Attardo G.M."/>
            <person name="Benoit J.B."/>
            <person name="Bornberg-Bauer E."/>
            <person name="Tobe S.S."/>
        </authorList>
    </citation>
    <scope>NUCLEOTIDE SEQUENCE</scope>
    <source>
        <strain evidence="1">Stay&amp;Tobe</strain>
    </source>
</reference>
<proteinExistence type="predicted"/>
<feature type="non-terminal residue" evidence="1">
    <location>
        <position position="1"/>
    </location>
</feature>
<name>A0AAD8AJS0_DIPPU</name>
<reference evidence="1" key="2">
    <citation type="submission" date="2023-05" db="EMBL/GenBank/DDBJ databases">
        <authorList>
            <person name="Fouks B."/>
        </authorList>
    </citation>
    <scope>NUCLEOTIDE SEQUENCE</scope>
    <source>
        <strain evidence="1">Stay&amp;Tobe</strain>
        <tissue evidence="1">Testes</tissue>
    </source>
</reference>
<organism evidence="1 2">
    <name type="scientific">Diploptera punctata</name>
    <name type="common">Pacific beetle cockroach</name>
    <dbReference type="NCBI Taxonomy" id="6984"/>
    <lineage>
        <taxon>Eukaryota</taxon>
        <taxon>Metazoa</taxon>
        <taxon>Ecdysozoa</taxon>
        <taxon>Arthropoda</taxon>
        <taxon>Hexapoda</taxon>
        <taxon>Insecta</taxon>
        <taxon>Pterygota</taxon>
        <taxon>Neoptera</taxon>
        <taxon>Polyneoptera</taxon>
        <taxon>Dictyoptera</taxon>
        <taxon>Blattodea</taxon>
        <taxon>Blaberoidea</taxon>
        <taxon>Blaberidae</taxon>
        <taxon>Diplopterinae</taxon>
        <taxon>Diploptera</taxon>
    </lineage>
</organism>
<sequence length="62" mass="7075">ILPSFFLCLGPSMAELKDYLDFVMHQPGMRHSLSFEKIVCYEGIALVLHSNVIFHLLQALLQ</sequence>
<gene>
    <name evidence="1" type="ORF">L9F63_009754</name>
</gene>
<accession>A0AAD8AJS0</accession>
<keyword evidence="2" id="KW-1185">Reference proteome</keyword>